<feature type="transmembrane region" description="Helical" evidence="5">
    <location>
        <begin position="157"/>
        <end position="179"/>
    </location>
</feature>
<dbReference type="EMBL" id="JBHUNP010000001">
    <property type="protein sequence ID" value="MFD2649200.1"/>
    <property type="molecule type" value="Genomic_DNA"/>
</dbReference>
<evidence type="ECO:0000256" key="2">
    <source>
        <dbReference type="ARBA" id="ARBA00022692"/>
    </source>
</evidence>
<sequence>MSRTIPLILATALFMENMDATVIATSLVAIASDIGTDPISLKLALTAYLVALAIFIPISSWMADRFGARRVFRVAMLVFMCGSVACALSSSLAQFVGARFVQGMGGAMMGPVARLVLVRSTPRHQLVNAMAWLTIPALIGPIVGPPFGGFLTTFFSWHWIFIINVPIGILGMVLVGFVLPNETRNAPRAIDRKGFVLAGSAFALFAFGCSVMSLPALPPAVGAVSAAAGVGIGLIYVRHALGTSNPLLDLRLLRFPIFRTSVVAGTFFRLGQGATPFLFPLMLQIRFGMTPFESGMVTFASAIGALVAKFMANWMFRRFGFKYPLVISTLVAALGIVAMGTYVPETPLVLILGVLVFTGFWQSMYWTGSNAFTFADIEDKDAGQANTISQVWGQLMFAMGVALGGGLLELAHTLRGGEMLALVDFHIAFLMVAAVGFLATILFLRLPNNAGHQLTGSGEAH</sequence>
<feature type="transmembrane region" description="Helical" evidence="5">
    <location>
        <begin position="195"/>
        <end position="214"/>
    </location>
</feature>
<keyword evidence="3 5" id="KW-1133">Transmembrane helix</keyword>
<dbReference type="Gene3D" id="1.20.1720.10">
    <property type="entry name" value="Multidrug resistance protein D"/>
    <property type="match status" value="1"/>
</dbReference>
<evidence type="ECO:0000313" key="7">
    <source>
        <dbReference type="EMBL" id="MFD2649200.1"/>
    </source>
</evidence>
<feature type="transmembrane region" description="Helical" evidence="5">
    <location>
        <begin position="388"/>
        <end position="408"/>
    </location>
</feature>
<evidence type="ECO:0000313" key="8">
    <source>
        <dbReference type="Proteomes" id="UP001597521"/>
    </source>
</evidence>
<evidence type="ECO:0000256" key="3">
    <source>
        <dbReference type="ARBA" id="ARBA00022989"/>
    </source>
</evidence>
<dbReference type="PANTHER" id="PTHR23501">
    <property type="entry name" value="MAJOR FACILITATOR SUPERFAMILY"/>
    <property type="match status" value="1"/>
</dbReference>
<comment type="caution">
    <text evidence="7">The sequence shown here is derived from an EMBL/GenBank/DDBJ whole genome shotgun (WGS) entry which is preliminary data.</text>
</comment>
<feature type="transmembrane region" description="Helical" evidence="5">
    <location>
        <begin position="295"/>
        <end position="316"/>
    </location>
</feature>
<dbReference type="Gene3D" id="1.20.1250.20">
    <property type="entry name" value="MFS general substrate transporter like domains"/>
    <property type="match status" value="1"/>
</dbReference>
<accession>A0ABW5QNF7</accession>
<dbReference type="RefSeq" id="WP_386834647.1">
    <property type="nucleotide sequence ID" value="NZ_JBHUNP010000001.1"/>
</dbReference>
<feature type="transmembrane region" description="Helical" evidence="5">
    <location>
        <begin position="348"/>
        <end position="367"/>
    </location>
</feature>
<feature type="transmembrane region" description="Helical" evidence="5">
    <location>
        <begin position="129"/>
        <end position="151"/>
    </location>
</feature>
<evidence type="ECO:0000259" key="6">
    <source>
        <dbReference type="PROSITE" id="PS50850"/>
    </source>
</evidence>
<protein>
    <submittedName>
        <fullName evidence="7">MFS transporter</fullName>
    </submittedName>
</protein>
<feature type="domain" description="Major facilitator superfamily (MFS) profile" evidence="6">
    <location>
        <begin position="5"/>
        <end position="451"/>
    </location>
</feature>
<dbReference type="InterPro" id="IPR020846">
    <property type="entry name" value="MFS_dom"/>
</dbReference>
<feature type="transmembrane region" description="Helical" evidence="5">
    <location>
        <begin position="99"/>
        <end position="117"/>
    </location>
</feature>
<dbReference type="InterPro" id="IPR036259">
    <property type="entry name" value="MFS_trans_sf"/>
</dbReference>
<dbReference type="PROSITE" id="PS50850">
    <property type="entry name" value="MFS"/>
    <property type="match status" value="1"/>
</dbReference>
<name>A0ABW5QNF7_9HYPH</name>
<feature type="transmembrane region" description="Helical" evidence="5">
    <location>
        <begin position="41"/>
        <end position="62"/>
    </location>
</feature>
<evidence type="ECO:0000256" key="5">
    <source>
        <dbReference type="SAM" id="Phobius"/>
    </source>
</evidence>
<evidence type="ECO:0000256" key="4">
    <source>
        <dbReference type="ARBA" id="ARBA00023136"/>
    </source>
</evidence>
<proteinExistence type="predicted"/>
<comment type="subcellular location">
    <subcellularLocation>
        <location evidence="1">Membrane</location>
        <topology evidence="1">Multi-pass membrane protein</topology>
    </subcellularLocation>
</comment>
<dbReference type="PANTHER" id="PTHR23501:SF1">
    <property type="entry name" value="TRANSPORT PROTEIN HSRA-RELATED"/>
    <property type="match status" value="1"/>
</dbReference>
<feature type="transmembrane region" description="Helical" evidence="5">
    <location>
        <begin position="420"/>
        <end position="444"/>
    </location>
</feature>
<keyword evidence="8" id="KW-1185">Reference proteome</keyword>
<keyword evidence="2 5" id="KW-0812">Transmembrane</keyword>
<organism evidence="7 8">
    <name type="scientific">Devosia albogilva</name>
    <dbReference type="NCBI Taxonomy" id="429726"/>
    <lineage>
        <taxon>Bacteria</taxon>
        <taxon>Pseudomonadati</taxon>
        <taxon>Pseudomonadota</taxon>
        <taxon>Alphaproteobacteria</taxon>
        <taxon>Hyphomicrobiales</taxon>
        <taxon>Devosiaceae</taxon>
        <taxon>Devosia</taxon>
    </lineage>
</organism>
<dbReference type="Pfam" id="PF07690">
    <property type="entry name" value="MFS_1"/>
    <property type="match status" value="2"/>
</dbReference>
<evidence type="ECO:0000256" key="1">
    <source>
        <dbReference type="ARBA" id="ARBA00004141"/>
    </source>
</evidence>
<dbReference type="Proteomes" id="UP001597521">
    <property type="component" value="Unassembled WGS sequence"/>
</dbReference>
<keyword evidence="4 5" id="KW-0472">Membrane</keyword>
<feature type="transmembrane region" description="Helical" evidence="5">
    <location>
        <begin position="323"/>
        <end position="342"/>
    </location>
</feature>
<feature type="transmembrane region" description="Helical" evidence="5">
    <location>
        <begin position="74"/>
        <end position="93"/>
    </location>
</feature>
<dbReference type="SUPFAM" id="SSF103473">
    <property type="entry name" value="MFS general substrate transporter"/>
    <property type="match status" value="1"/>
</dbReference>
<dbReference type="InterPro" id="IPR011701">
    <property type="entry name" value="MFS"/>
</dbReference>
<feature type="transmembrane region" description="Helical" evidence="5">
    <location>
        <begin position="262"/>
        <end position="283"/>
    </location>
</feature>
<reference evidence="8" key="1">
    <citation type="journal article" date="2019" name="Int. J. Syst. Evol. Microbiol.">
        <title>The Global Catalogue of Microorganisms (GCM) 10K type strain sequencing project: providing services to taxonomists for standard genome sequencing and annotation.</title>
        <authorList>
            <consortium name="The Broad Institute Genomics Platform"/>
            <consortium name="The Broad Institute Genome Sequencing Center for Infectious Disease"/>
            <person name="Wu L."/>
            <person name="Ma J."/>
        </authorList>
    </citation>
    <scope>NUCLEOTIDE SEQUENCE [LARGE SCALE GENOMIC DNA]</scope>
    <source>
        <strain evidence="8">CCM 7427</strain>
    </source>
</reference>
<gene>
    <name evidence="7" type="ORF">ACFSX5_15535</name>
</gene>
<dbReference type="PRINTS" id="PR01036">
    <property type="entry name" value="TCRTETB"/>
</dbReference>
<feature type="transmembrane region" description="Helical" evidence="5">
    <location>
        <begin position="220"/>
        <end position="241"/>
    </location>
</feature>